<dbReference type="RefSeq" id="WP_247027869.1">
    <property type="nucleotide sequence ID" value="NZ_JALKCH010000004.1"/>
</dbReference>
<keyword evidence="4" id="KW-1185">Reference proteome</keyword>
<evidence type="ECO:0000259" key="2">
    <source>
        <dbReference type="Pfam" id="PF01569"/>
    </source>
</evidence>
<feature type="transmembrane region" description="Helical" evidence="1">
    <location>
        <begin position="79"/>
        <end position="100"/>
    </location>
</feature>
<feature type="domain" description="Phosphatidic acid phosphatase type 2/haloperoxidase" evidence="2">
    <location>
        <begin position="120"/>
        <end position="240"/>
    </location>
</feature>
<reference evidence="3 4" key="1">
    <citation type="submission" date="2022-04" db="EMBL/GenBank/DDBJ databases">
        <authorList>
            <person name="Grouzdev D.S."/>
            <person name="Pantiukh K.S."/>
            <person name="Krutkina M.S."/>
        </authorList>
    </citation>
    <scope>NUCLEOTIDE SEQUENCE [LARGE SCALE GENOMIC DNA]</scope>
    <source>
        <strain evidence="3 4">6x-1</strain>
    </source>
</reference>
<dbReference type="InterPro" id="IPR036938">
    <property type="entry name" value="PAP2/HPO_sf"/>
</dbReference>
<keyword evidence="1" id="KW-0812">Transmembrane</keyword>
<accession>A0ABT0D9J0</accession>
<gene>
    <name evidence="3" type="ORF">MWN34_06735</name>
</gene>
<comment type="caution">
    <text evidence="3">The sequence shown here is derived from an EMBL/GenBank/DDBJ whole genome shotgun (WGS) entry which is preliminary data.</text>
</comment>
<proteinExistence type="predicted"/>
<organism evidence="3 4">
    <name type="scientific">Ancylobacter crimeensis</name>
    <dbReference type="NCBI Taxonomy" id="2579147"/>
    <lineage>
        <taxon>Bacteria</taxon>
        <taxon>Pseudomonadati</taxon>
        <taxon>Pseudomonadota</taxon>
        <taxon>Alphaproteobacteria</taxon>
        <taxon>Hyphomicrobiales</taxon>
        <taxon>Xanthobacteraceae</taxon>
        <taxon>Ancylobacter</taxon>
    </lineage>
</organism>
<protein>
    <submittedName>
        <fullName evidence="3">Phosphatase PAP2 family protein</fullName>
    </submittedName>
</protein>
<dbReference type="Gene3D" id="1.20.144.10">
    <property type="entry name" value="Phosphatidic acid phosphatase type 2/haloperoxidase"/>
    <property type="match status" value="1"/>
</dbReference>
<dbReference type="InterPro" id="IPR000326">
    <property type="entry name" value="PAP2/HPO"/>
</dbReference>
<dbReference type="EMBL" id="JALKCH010000004">
    <property type="protein sequence ID" value="MCK0196608.1"/>
    <property type="molecule type" value="Genomic_DNA"/>
</dbReference>
<feature type="transmembrane region" description="Helical" evidence="1">
    <location>
        <begin position="112"/>
        <end position="132"/>
    </location>
</feature>
<feature type="transmembrane region" description="Helical" evidence="1">
    <location>
        <begin position="26"/>
        <end position="47"/>
    </location>
</feature>
<evidence type="ECO:0000313" key="4">
    <source>
        <dbReference type="Proteomes" id="UP001203284"/>
    </source>
</evidence>
<feature type="transmembrane region" description="Helical" evidence="1">
    <location>
        <begin position="166"/>
        <end position="186"/>
    </location>
</feature>
<name>A0ABT0D9J0_9HYPH</name>
<dbReference type="Proteomes" id="UP001203284">
    <property type="component" value="Unassembled WGS sequence"/>
</dbReference>
<evidence type="ECO:0000313" key="3">
    <source>
        <dbReference type="EMBL" id="MCK0196608.1"/>
    </source>
</evidence>
<keyword evidence="1" id="KW-0472">Membrane</keyword>
<sequence>MTAGVQTEGGRAGSVSLVGRVRELCAAHPVACCFGATLAISVLFHLWPALDIAVSKLFYEQGRGFTAKHFHGLRKLRNFGAYLPVGFACICGLALLAKVLRPLSPSFWSPRFSLFVTTLYLAAPALLVNGVLKTAIGRPRPANIVEFGGSSSFVTAWAIGDEALRNRSFVSGEAALVACLLPIALMTPPRWRPLAVTGALAFLGAVSLNRIAFGGHFLSDVLIAIGLTLAIGLWLKGLFYDWTPPALTDAALETRLSRIGIDVHHHARAGVLALRAGFARLARRTAT</sequence>
<keyword evidence="1" id="KW-1133">Transmembrane helix</keyword>
<dbReference type="SUPFAM" id="SSF48317">
    <property type="entry name" value="Acid phosphatase/Vanadium-dependent haloperoxidase"/>
    <property type="match status" value="1"/>
</dbReference>
<dbReference type="Pfam" id="PF01569">
    <property type="entry name" value="PAP2"/>
    <property type="match status" value="1"/>
</dbReference>
<feature type="transmembrane region" description="Helical" evidence="1">
    <location>
        <begin position="217"/>
        <end position="235"/>
    </location>
</feature>
<evidence type="ECO:0000256" key="1">
    <source>
        <dbReference type="SAM" id="Phobius"/>
    </source>
</evidence>